<keyword evidence="1" id="KW-0132">Cell division</keyword>
<evidence type="ECO:0000256" key="4">
    <source>
        <dbReference type="ARBA" id="ARBA00023306"/>
    </source>
</evidence>
<dbReference type="SMART" id="SM00302">
    <property type="entry name" value="GED"/>
    <property type="match status" value="1"/>
</dbReference>
<protein>
    <submittedName>
        <fullName evidence="9">Dynamin-related protein 1E-like</fullName>
    </submittedName>
</protein>
<dbReference type="GO" id="GO:0003924">
    <property type="term" value="F:GTPase activity"/>
    <property type="evidence" value="ECO:0007669"/>
    <property type="project" value="InterPro"/>
</dbReference>
<dbReference type="Pfam" id="PF05703">
    <property type="entry name" value="Auxin_canalis"/>
    <property type="match status" value="1"/>
</dbReference>
<evidence type="ECO:0000256" key="2">
    <source>
        <dbReference type="ARBA" id="ARBA00022741"/>
    </source>
</evidence>
<feature type="domain" description="GED" evidence="6">
    <location>
        <begin position="643"/>
        <end position="735"/>
    </location>
</feature>
<dbReference type="PROSITE" id="PS51388">
    <property type="entry name" value="GED"/>
    <property type="match status" value="1"/>
</dbReference>
<dbReference type="SUPFAM" id="SSF52540">
    <property type="entry name" value="P-loop containing nucleoside triphosphate hydrolases"/>
    <property type="match status" value="1"/>
</dbReference>
<dbReference type="Proteomes" id="UP000515123">
    <property type="component" value="Linkage group 8"/>
</dbReference>
<evidence type="ECO:0000313" key="8">
    <source>
        <dbReference type="Proteomes" id="UP000515123"/>
    </source>
</evidence>
<keyword evidence="3" id="KW-0342">GTP-binding</keyword>
<dbReference type="Pfam" id="PF01031">
    <property type="entry name" value="Dynamin_M"/>
    <property type="match status" value="1"/>
</dbReference>
<dbReference type="Pfam" id="PF02212">
    <property type="entry name" value="GED"/>
    <property type="match status" value="1"/>
</dbReference>
<dbReference type="PANTHER" id="PTHR11566:SF223">
    <property type="entry name" value="PROTEIN 1C, PUTATIVE, EXPRESSED-RELATED"/>
    <property type="match status" value="1"/>
</dbReference>
<dbReference type="Pfam" id="PF00350">
    <property type="entry name" value="Dynamin_N"/>
    <property type="match status" value="1"/>
</dbReference>
<feature type="domain" description="Dynamin-type G" evidence="7">
    <location>
        <begin position="236"/>
        <end position="433"/>
    </location>
</feature>
<organism evidence="8 9">
    <name type="scientific">Ananas comosus</name>
    <name type="common">Pineapple</name>
    <name type="synonym">Ananas ananas</name>
    <dbReference type="NCBI Taxonomy" id="4615"/>
    <lineage>
        <taxon>Eukaryota</taxon>
        <taxon>Viridiplantae</taxon>
        <taxon>Streptophyta</taxon>
        <taxon>Embryophyta</taxon>
        <taxon>Tracheophyta</taxon>
        <taxon>Spermatophyta</taxon>
        <taxon>Magnoliopsida</taxon>
        <taxon>Liliopsida</taxon>
        <taxon>Poales</taxon>
        <taxon>Bromeliaceae</taxon>
        <taxon>Bromelioideae</taxon>
        <taxon>Ananas</taxon>
    </lineage>
</organism>
<keyword evidence="2" id="KW-0547">Nucleotide-binding</keyword>
<dbReference type="PRINTS" id="PR00195">
    <property type="entry name" value="DYNAMIN"/>
</dbReference>
<dbReference type="InterPro" id="IPR001401">
    <property type="entry name" value="Dynamin_GTPase"/>
</dbReference>
<dbReference type="InterPro" id="IPR020850">
    <property type="entry name" value="GED_dom"/>
</dbReference>
<dbReference type="PROSITE" id="PS51718">
    <property type="entry name" value="G_DYNAMIN_2"/>
    <property type="match status" value="1"/>
</dbReference>
<dbReference type="InterPro" id="IPR030381">
    <property type="entry name" value="G_DYNAMIN_dom"/>
</dbReference>
<dbReference type="InterPro" id="IPR027417">
    <property type="entry name" value="P-loop_NTPase"/>
</dbReference>
<dbReference type="GO" id="GO:0005525">
    <property type="term" value="F:GTP binding"/>
    <property type="evidence" value="ECO:0007669"/>
    <property type="project" value="InterPro"/>
</dbReference>
<dbReference type="GO" id="GO:0005874">
    <property type="term" value="C:microtubule"/>
    <property type="evidence" value="ECO:0007669"/>
    <property type="project" value="TreeGrafter"/>
</dbReference>
<dbReference type="GO" id="GO:0008017">
    <property type="term" value="F:microtubule binding"/>
    <property type="evidence" value="ECO:0007669"/>
    <property type="project" value="TreeGrafter"/>
</dbReference>
<reference evidence="8" key="1">
    <citation type="journal article" date="2015" name="Nat. Genet.">
        <title>The pineapple genome and the evolution of CAM photosynthesis.</title>
        <authorList>
            <person name="Ming R."/>
            <person name="VanBuren R."/>
            <person name="Wai C.M."/>
            <person name="Tang H."/>
            <person name="Schatz M.C."/>
            <person name="Bowers J.E."/>
            <person name="Lyons E."/>
            <person name="Wang M.L."/>
            <person name="Chen J."/>
            <person name="Biggers E."/>
            <person name="Zhang J."/>
            <person name="Huang L."/>
            <person name="Zhang L."/>
            <person name="Miao W."/>
            <person name="Zhang J."/>
            <person name="Ye Z."/>
            <person name="Miao C."/>
            <person name="Lin Z."/>
            <person name="Wang H."/>
            <person name="Zhou H."/>
            <person name="Yim W.C."/>
            <person name="Priest H.D."/>
            <person name="Zheng C."/>
            <person name="Woodhouse M."/>
            <person name="Edger P.P."/>
            <person name="Guyot R."/>
            <person name="Guo H.B."/>
            <person name="Guo H."/>
            <person name="Zheng G."/>
            <person name="Singh R."/>
            <person name="Sharma A."/>
            <person name="Min X."/>
            <person name="Zheng Y."/>
            <person name="Lee H."/>
            <person name="Gurtowski J."/>
            <person name="Sedlazeck F.J."/>
            <person name="Harkess A."/>
            <person name="McKain M.R."/>
            <person name="Liao Z."/>
            <person name="Fang J."/>
            <person name="Liu J."/>
            <person name="Zhang X."/>
            <person name="Zhang Q."/>
            <person name="Hu W."/>
            <person name="Qin Y."/>
            <person name="Wang K."/>
            <person name="Chen L.Y."/>
            <person name="Shirley N."/>
            <person name="Lin Y.R."/>
            <person name="Liu L.Y."/>
            <person name="Hernandez A.G."/>
            <person name="Wright C.L."/>
            <person name="Bulone V."/>
            <person name="Tuskan G.A."/>
            <person name="Heath K."/>
            <person name="Zee F."/>
            <person name="Moore P.H."/>
            <person name="Sunkar R."/>
            <person name="Leebens-Mack J.H."/>
            <person name="Mockler T."/>
            <person name="Bennetzen J.L."/>
            <person name="Freeling M."/>
            <person name="Sankoff D."/>
            <person name="Paterson A.H."/>
            <person name="Zhu X."/>
            <person name="Yang X."/>
            <person name="Smith J.A."/>
            <person name="Cushman J.C."/>
            <person name="Paull R.E."/>
            <person name="Yu Q."/>
        </authorList>
    </citation>
    <scope>NUCLEOTIDE SEQUENCE [LARGE SCALE GENOMIC DNA]</scope>
    <source>
        <strain evidence="8">cv. F153</strain>
    </source>
</reference>
<evidence type="ECO:0000256" key="1">
    <source>
        <dbReference type="ARBA" id="ARBA00022618"/>
    </source>
</evidence>
<comment type="subcellular location">
    <subcellularLocation>
        <location evidence="5">Cytoplasm</location>
        <location evidence="5">Cytoskeleton</location>
        <location evidence="5">Phragmoplast</location>
    </subcellularLocation>
</comment>
<sequence length="735" mass="81845">MSVEHMKAWMRGELLSSLSRERKRKKKKEEVRLRVAQVHAALSVARLAAAIAGTVASSNMKPMNNTSKCLGLANNNNNRGGEWDENVMNKVVASAAALVAAVCAEAAESVGAERAHIASAVKMGSETRNSSEMLALTATAATYRIFDELEDPPEDYCSKEDHSLCAVLSLSTTGGTIQLLEFVRAALVPATAHKTDEGQQEMLQNVKCWHYNLHILASSFDSDTFATLVLHFSALVRKEIQDDTDRLTGKTKQISPVPIHLSIYSPNVVNLTLIDLPGLTKVAVEGQPESIVQDIENMVRSYVEKPNCIILAITPANQDIATSDAIKLAREVDPTGERTFGVLTKLDLMDKGTNALDVLEGRAYKLQHPWVGIVNRSQADINKNVDMIVARRKEKEYFATSPDYSHLSSKMGSEYLAKLLSKHLESVIRARIPSITSLINKSIDELESEMDHLGRPIAVDAGAQLYMILELCRAFDKIFKEHLDGGRPGGDRIYGVFDNQLPAALKKLPFDRHLSIQNVKKVVSEADGYQPHLIAPEQGYRRLIESALNYFRGPAEASVDAVHYVLKELELKRFPTLQAELAAASYEALERFREESRKTTIRLVDMEASYLTVDFFRKLPQEVEKGGNPATNPSIDRYTDGHFRRIALNVSSYIAMVSETLKNSIPKAAVHCQVREAKRSLLSHFYTQIGRKEGKQLAQLLDEDPALMERRLQCAKRLELYKSARDEFDAVSWAR</sequence>
<name>A0A6P5FPI2_ANACO</name>
<dbReference type="SMART" id="SM00053">
    <property type="entry name" value="DYNc"/>
    <property type="match status" value="1"/>
</dbReference>
<dbReference type="GO" id="GO:0009524">
    <property type="term" value="C:phragmoplast"/>
    <property type="evidence" value="ECO:0007669"/>
    <property type="project" value="UniProtKB-SubCell"/>
</dbReference>
<keyword evidence="8" id="KW-1185">Reference proteome</keyword>
<dbReference type="InterPro" id="IPR008546">
    <property type="entry name" value="VAN3-bd-like_auxin_canal"/>
</dbReference>
<dbReference type="OrthoDB" id="5061070at2759"/>
<keyword evidence="4" id="KW-0131">Cell cycle</keyword>
<dbReference type="PANTHER" id="PTHR11566">
    <property type="entry name" value="DYNAMIN"/>
    <property type="match status" value="1"/>
</dbReference>
<dbReference type="AlphaFoldDB" id="A0A6P5FPI2"/>
<dbReference type="Gene3D" id="1.20.120.1240">
    <property type="entry name" value="Dynamin, middle domain"/>
    <property type="match status" value="1"/>
</dbReference>
<dbReference type="FunFam" id="1.20.120.1240:FF:000009">
    <property type="entry name" value="Dynamin-related protein 1C"/>
    <property type="match status" value="1"/>
</dbReference>
<dbReference type="CDD" id="cd08771">
    <property type="entry name" value="DLP_1"/>
    <property type="match status" value="1"/>
</dbReference>
<dbReference type="GeneID" id="109714686"/>
<dbReference type="Gene3D" id="3.40.50.300">
    <property type="entry name" value="P-loop containing nucleotide triphosphate hydrolases"/>
    <property type="match status" value="1"/>
</dbReference>
<gene>
    <name evidence="9" type="primary">LOC109714686</name>
</gene>
<evidence type="ECO:0000259" key="7">
    <source>
        <dbReference type="PROSITE" id="PS51718"/>
    </source>
</evidence>
<dbReference type="InterPro" id="IPR045063">
    <property type="entry name" value="Dynamin_N"/>
</dbReference>
<dbReference type="GO" id="GO:0016020">
    <property type="term" value="C:membrane"/>
    <property type="evidence" value="ECO:0007669"/>
    <property type="project" value="TreeGrafter"/>
</dbReference>
<accession>A0A6P5FPI2</accession>
<evidence type="ECO:0000259" key="6">
    <source>
        <dbReference type="PROSITE" id="PS51388"/>
    </source>
</evidence>
<dbReference type="RefSeq" id="XP_020094970.1">
    <property type="nucleotide sequence ID" value="XM_020239381.1"/>
</dbReference>
<evidence type="ECO:0000256" key="5">
    <source>
        <dbReference type="ARBA" id="ARBA00060413"/>
    </source>
</evidence>
<reference evidence="9" key="2">
    <citation type="submission" date="2025-08" db="UniProtKB">
        <authorList>
            <consortium name="RefSeq"/>
        </authorList>
    </citation>
    <scope>IDENTIFICATION</scope>
    <source>
        <tissue evidence="9">Leaf</tissue>
    </source>
</reference>
<dbReference type="InterPro" id="IPR000375">
    <property type="entry name" value="Dynamin_stalk"/>
</dbReference>
<evidence type="ECO:0000256" key="3">
    <source>
        <dbReference type="ARBA" id="ARBA00023134"/>
    </source>
</evidence>
<proteinExistence type="predicted"/>
<evidence type="ECO:0000313" key="9">
    <source>
        <dbReference type="RefSeq" id="XP_020094970.1"/>
    </source>
</evidence>
<dbReference type="InterPro" id="IPR003130">
    <property type="entry name" value="GED"/>
</dbReference>
<dbReference type="InterPro" id="IPR022812">
    <property type="entry name" value="Dynamin"/>
</dbReference>
<dbReference type="GO" id="GO:0051301">
    <property type="term" value="P:cell division"/>
    <property type="evidence" value="ECO:0007669"/>
    <property type="project" value="UniProtKB-KW"/>
</dbReference>